<dbReference type="Proteomes" id="UP000237000">
    <property type="component" value="Unassembled WGS sequence"/>
</dbReference>
<dbReference type="InParanoid" id="A0A2P5EX70"/>
<name>A0A2P5EX70_TREOI</name>
<proteinExistence type="predicted"/>
<evidence type="ECO:0000313" key="1">
    <source>
        <dbReference type="EMBL" id="PON90138.1"/>
    </source>
</evidence>
<sequence>MKDHDHNLAHDDQFSQLSSSLIVPNSDQVVLDEDFIKFANPKERMKKFVVDKVLKYLKVPEPIKTMACRSGAFVDCVLSKFWGCSFVDNEKFTQACYGGVGAICLKQFKGGNNLPTTPGMMGPFS</sequence>
<dbReference type="EMBL" id="JXTC01000087">
    <property type="protein sequence ID" value="PON90138.1"/>
    <property type="molecule type" value="Genomic_DNA"/>
</dbReference>
<organism evidence="1 2">
    <name type="scientific">Trema orientale</name>
    <name type="common">Charcoal tree</name>
    <name type="synonym">Celtis orientalis</name>
    <dbReference type="NCBI Taxonomy" id="63057"/>
    <lineage>
        <taxon>Eukaryota</taxon>
        <taxon>Viridiplantae</taxon>
        <taxon>Streptophyta</taxon>
        <taxon>Embryophyta</taxon>
        <taxon>Tracheophyta</taxon>
        <taxon>Spermatophyta</taxon>
        <taxon>Magnoliopsida</taxon>
        <taxon>eudicotyledons</taxon>
        <taxon>Gunneridae</taxon>
        <taxon>Pentapetalae</taxon>
        <taxon>rosids</taxon>
        <taxon>fabids</taxon>
        <taxon>Rosales</taxon>
        <taxon>Cannabaceae</taxon>
        <taxon>Trema</taxon>
    </lineage>
</organism>
<comment type="caution">
    <text evidence="1">The sequence shown here is derived from an EMBL/GenBank/DDBJ whole genome shotgun (WGS) entry which is preliminary data.</text>
</comment>
<keyword evidence="2" id="KW-1185">Reference proteome</keyword>
<evidence type="ECO:0000313" key="2">
    <source>
        <dbReference type="Proteomes" id="UP000237000"/>
    </source>
</evidence>
<accession>A0A2P5EX70</accession>
<gene>
    <name evidence="1" type="ORF">TorRG33x02_141700</name>
</gene>
<dbReference type="AlphaFoldDB" id="A0A2P5EX70"/>
<reference evidence="2" key="1">
    <citation type="submission" date="2016-06" db="EMBL/GenBank/DDBJ databases">
        <title>Parallel loss of symbiosis genes in relatives of nitrogen-fixing non-legume Parasponia.</title>
        <authorList>
            <person name="Van Velzen R."/>
            <person name="Holmer R."/>
            <person name="Bu F."/>
            <person name="Rutten L."/>
            <person name="Van Zeijl A."/>
            <person name="Liu W."/>
            <person name="Santuari L."/>
            <person name="Cao Q."/>
            <person name="Sharma T."/>
            <person name="Shen D."/>
            <person name="Roswanjaya Y."/>
            <person name="Wardhani T."/>
            <person name="Kalhor M.S."/>
            <person name="Jansen J."/>
            <person name="Van den Hoogen J."/>
            <person name="Gungor B."/>
            <person name="Hartog M."/>
            <person name="Hontelez J."/>
            <person name="Verver J."/>
            <person name="Yang W.-C."/>
            <person name="Schijlen E."/>
            <person name="Repin R."/>
            <person name="Schilthuizen M."/>
            <person name="Schranz E."/>
            <person name="Heidstra R."/>
            <person name="Miyata K."/>
            <person name="Fedorova E."/>
            <person name="Kohlen W."/>
            <person name="Bisseling T."/>
            <person name="Smit S."/>
            <person name="Geurts R."/>
        </authorList>
    </citation>
    <scope>NUCLEOTIDE SEQUENCE [LARGE SCALE GENOMIC DNA]</scope>
    <source>
        <strain evidence="2">cv. RG33-2</strain>
    </source>
</reference>
<protein>
    <submittedName>
        <fullName evidence="1">Uncharacterized protein</fullName>
    </submittedName>
</protein>